<name>A0A0G4PL10_PENC3</name>
<dbReference type="Proteomes" id="UP000053732">
    <property type="component" value="Unassembled WGS sequence"/>
</dbReference>
<dbReference type="AlphaFoldDB" id="A0A0G4PL10"/>
<accession>A0A0G4PL10</accession>
<reference evidence="1 2" key="1">
    <citation type="journal article" date="2014" name="Nat. Commun.">
        <title>Multiple recent horizontal transfers of a large genomic region in cheese making fungi.</title>
        <authorList>
            <person name="Cheeseman K."/>
            <person name="Ropars J."/>
            <person name="Renault P."/>
            <person name="Dupont J."/>
            <person name="Gouzy J."/>
            <person name="Branca A."/>
            <person name="Abraham A.L."/>
            <person name="Ceppi M."/>
            <person name="Conseiller E."/>
            <person name="Debuchy R."/>
            <person name="Malagnac F."/>
            <person name="Goarin A."/>
            <person name="Silar P."/>
            <person name="Lacoste S."/>
            <person name="Sallet E."/>
            <person name="Bensimon A."/>
            <person name="Giraud T."/>
            <person name="Brygoo Y."/>
        </authorList>
    </citation>
    <scope>NUCLEOTIDE SEQUENCE [LARGE SCALE GENOMIC DNA]</scope>
    <source>
        <strain evidence="2">FM 013</strain>
    </source>
</reference>
<protein>
    <submittedName>
        <fullName evidence="1">Fungal transcriptional regulatory protein, N-terminal</fullName>
    </submittedName>
</protein>
<keyword evidence="2" id="KW-1185">Reference proteome</keyword>
<sequence length="110" mass="12155">MSLLVGILERLSKSSTSMQSSLAQTSRAQYLHSSVTRSLPIALRPSHLCGRLLQSGCCRWLSTAVTCRRCSSGCVSAKLLSAAFLETGTRWCRRRERTDSALYMRSVTNP</sequence>
<proteinExistence type="predicted"/>
<organism evidence="1 2">
    <name type="scientific">Penicillium camemberti (strain FM 013)</name>
    <dbReference type="NCBI Taxonomy" id="1429867"/>
    <lineage>
        <taxon>Eukaryota</taxon>
        <taxon>Fungi</taxon>
        <taxon>Dikarya</taxon>
        <taxon>Ascomycota</taxon>
        <taxon>Pezizomycotina</taxon>
        <taxon>Eurotiomycetes</taxon>
        <taxon>Eurotiomycetidae</taxon>
        <taxon>Eurotiales</taxon>
        <taxon>Aspergillaceae</taxon>
        <taxon>Penicillium</taxon>
    </lineage>
</organism>
<gene>
    <name evidence="1" type="ORF">PCAMFM013_S021g000030</name>
</gene>
<dbReference type="EMBL" id="HG793154">
    <property type="protein sequence ID" value="CRL27115.1"/>
    <property type="molecule type" value="Genomic_DNA"/>
</dbReference>
<evidence type="ECO:0000313" key="2">
    <source>
        <dbReference type="Proteomes" id="UP000053732"/>
    </source>
</evidence>
<evidence type="ECO:0000313" key="1">
    <source>
        <dbReference type="EMBL" id="CRL27115.1"/>
    </source>
</evidence>